<dbReference type="SUPFAM" id="SSF54928">
    <property type="entry name" value="RNA-binding domain, RBD"/>
    <property type="match status" value="1"/>
</dbReference>
<organism evidence="1 2">
    <name type="scientific">Tritrichomonas musculus</name>
    <dbReference type="NCBI Taxonomy" id="1915356"/>
    <lineage>
        <taxon>Eukaryota</taxon>
        <taxon>Metamonada</taxon>
        <taxon>Parabasalia</taxon>
        <taxon>Tritrichomonadida</taxon>
        <taxon>Tritrichomonadidae</taxon>
        <taxon>Tritrichomonas</taxon>
    </lineage>
</organism>
<gene>
    <name evidence="1" type="ORF">M9Y10_012831</name>
</gene>
<dbReference type="InterPro" id="IPR012677">
    <property type="entry name" value="Nucleotide-bd_a/b_plait_sf"/>
</dbReference>
<dbReference type="InterPro" id="IPR034268">
    <property type="entry name" value="RBM25_RRM"/>
</dbReference>
<dbReference type="PANTHER" id="PTHR18806">
    <property type="entry name" value="RBM25 PROTEIN"/>
    <property type="match status" value="1"/>
</dbReference>
<reference evidence="1 2" key="1">
    <citation type="submission" date="2024-04" db="EMBL/GenBank/DDBJ databases">
        <title>Tritrichomonas musculus Genome.</title>
        <authorList>
            <person name="Alves-Ferreira E."/>
            <person name="Grigg M."/>
            <person name="Lorenzi H."/>
            <person name="Galac M."/>
        </authorList>
    </citation>
    <scope>NUCLEOTIDE SEQUENCE [LARGE SCALE GENOMIC DNA]</scope>
    <source>
        <strain evidence="1 2">EAF2021</strain>
    </source>
</reference>
<evidence type="ECO:0000313" key="1">
    <source>
        <dbReference type="EMBL" id="KAK8861136.1"/>
    </source>
</evidence>
<sequence>MEYDTPVTIFICNIATSLPDSFIKRVLDQCGKVNRWRRALGVKDEPYDFAFVDFLTTNDTLRALRVIPQIVILEKRWSATVDKEKRYDLDAYESSLKMKPDYDRQKEHRKDQTIVHMINQIVESSAFAKSVERLTEVLHSEFDDDRNGEHYKYKKEVRDENDRYEQIFRANLIDWRKTEIQYNNESKQMKKSEKKSEESINRESFLENWKKPKFDLGDGKEEYLSQWNKFLEYRKQRRQIRQNELKLEELIKQETSP</sequence>
<comment type="caution">
    <text evidence="1">The sequence shown here is derived from an EMBL/GenBank/DDBJ whole genome shotgun (WGS) entry which is preliminary data.</text>
</comment>
<dbReference type="InterPro" id="IPR035979">
    <property type="entry name" value="RBD_domain_sf"/>
</dbReference>
<name>A0ABR2IDP8_9EUKA</name>
<proteinExistence type="predicted"/>
<protein>
    <submittedName>
        <fullName evidence="1">RNA-binding protein 25</fullName>
    </submittedName>
</protein>
<dbReference type="Proteomes" id="UP001470230">
    <property type="component" value="Unassembled WGS sequence"/>
</dbReference>
<dbReference type="InterPro" id="IPR052768">
    <property type="entry name" value="RBM25"/>
</dbReference>
<dbReference type="EMBL" id="JAPFFF010000018">
    <property type="protein sequence ID" value="KAK8861136.1"/>
    <property type="molecule type" value="Genomic_DNA"/>
</dbReference>
<dbReference type="CDD" id="cd12446">
    <property type="entry name" value="RRM_RBM25"/>
    <property type="match status" value="1"/>
</dbReference>
<keyword evidence="2" id="KW-1185">Reference proteome</keyword>
<evidence type="ECO:0000313" key="2">
    <source>
        <dbReference type="Proteomes" id="UP001470230"/>
    </source>
</evidence>
<dbReference type="Gene3D" id="3.30.70.330">
    <property type="match status" value="1"/>
</dbReference>
<accession>A0ABR2IDP8</accession>
<dbReference type="PANTHER" id="PTHR18806:SF4">
    <property type="entry name" value="RNA-BINDING PROTEIN 25"/>
    <property type="match status" value="1"/>
</dbReference>